<dbReference type="EMBL" id="JABBKX010000002">
    <property type="protein sequence ID" value="NMJ40876.1"/>
    <property type="molecule type" value="Genomic_DNA"/>
</dbReference>
<gene>
    <name evidence="1" type="ORF">GWK16_06460</name>
</gene>
<evidence type="ECO:0000313" key="1">
    <source>
        <dbReference type="EMBL" id="NMJ40876.1"/>
    </source>
</evidence>
<keyword evidence="2" id="KW-1185">Reference proteome</keyword>
<dbReference type="Pfam" id="PF11848">
    <property type="entry name" value="DUF3368"/>
    <property type="match status" value="1"/>
</dbReference>
<organism evidence="1 2">
    <name type="scientific">Neoroseomonas marina</name>
    <dbReference type="NCBI Taxonomy" id="1232220"/>
    <lineage>
        <taxon>Bacteria</taxon>
        <taxon>Pseudomonadati</taxon>
        <taxon>Pseudomonadota</taxon>
        <taxon>Alphaproteobacteria</taxon>
        <taxon>Acetobacterales</taxon>
        <taxon>Acetobacteraceae</taxon>
        <taxon>Neoroseomonas</taxon>
    </lineage>
</organism>
<accession>A0A848E9W9</accession>
<evidence type="ECO:0000313" key="2">
    <source>
        <dbReference type="Proteomes" id="UP000548582"/>
    </source>
</evidence>
<dbReference type="Proteomes" id="UP000548582">
    <property type="component" value="Unassembled WGS sequence"/>
</dbReference>
<sequence length="179" mass="19873">MNALRDRRLVVTNIVVADTSLVLNFLRLDRMALLGAWRFDVLATDHVSQEITDPVHRARYAKAEASGHIREEAVTDLAEVAIFLKLATNSRLGPGERSAIAVALNRGYPLAIDDNRALKRAVAEAGITRQRLVIYRTQDIVLDLIKSGALDVGVANAMKAAWERQHRFKLKFGSFADLL</sequence>
<proteinExistence type="predicted"/>
<name>A0A848E9W9_9PROT</name>
<comment type="caution">
    <text evidence="1">The sequence shown here is derived from an EMBL/GenBank/DDBJ whole genome shotgun (WGS) entry which is preliminary data.</text>
</comment>
<dbReference type="AlphaFoldDB" id="A0A848E9W9"/>
<protein>
    <recommendedName>
        <fullName evidence="3">PIN domain-containing protein</fullName>
    </recommendedName>
</protein>
<dbReference type="InterPro" id="IPR021799">
    <property type="entry name" value="PIN-like_prokaryotic"/>
</dbReference>
<evidence type="ECO:0008006" key="3">
    <source>
        <dbReference type="Google" id="ProtNLM"/>
    </source>
</evidence>
<reference evidence="1 2" key="1">
    <citation type="submission" date="2020-03" db="EMBL/GenBank/DDBJ databases">
        <authorList>
            <person name="Sun Q."/>
        </authorList>
    </citation>
    <scope>NUCLEOTIDE SEQUENCE [LARGE SCALE GENOMIC DNA]</scope>
    <source>
        <strain evidence="1 2">JC162</strain>
    </source>
</reference>